<feature type="transmembrane region" description="Helical" evidence="1">
    <location>
        <begin position="59"/>
        <end position="76"/>
    </location>
</feature>
<organism evidence="2">
    <name type="scientific">marine metagenome</name>
    <dbReference type="NCBI Taxonomy" id="408172"/>
    <lineage>
        <taxon>unclassified sequences</taxon>
        <taxon>metagenomes</taxon>
        <taxon>ecological metagenomes</taxon>
    </lineage>
</organism>
<keyword evidence="1" id="KW-1133">Transmembrane helix</keyword>
<feature type="transmembrane region" description="Helical" evidence="1">
    <location>
        <begin position="133"/>
        <end position="157"/>
    </location>
</feature>
<evidence type="ECO:0000256" key="1">
    <source>
        <dbReference type="SAM" id="Phobius"/>
    </source>
</evidence>
<feature type="non-terminal residue" evidence="2">
    <location>
        <position position="1"/>
    </location>
</feature>
<proteinExistence type="predicted"/>
<dbReference type="AlphaFoldDB" id="A0A382RJB9"/>
<feature type="transmembrane region" description="Helical" evidence="1">
    <location>
        <begin position="82"/>
        <end position="101"/>
    </location>
</feature>
<keyword evidence="1" id="KW-0812">Transmembrane</keyword>
<feature type="transmembrane region" description="Helical" evidence="1">
    <location>
        <begin position="28"/>
        <end position="47"/>
    </location>
</feature>
<reference evidence="2" key="1">
    <citation type="submission" date="2018-05" db="EMBL/GenBank/DDBJ databases">
        <authorList>
            <person name="Lanie J.A."/>
            <person name="Ng W.-L."/>
            <person name="Kazmierczak K.M."/>
            <person name="Andrzejewski T.M."/>
            <person name="Davidsen T.M."/>
            <person name="Wayne K.J."/>
            <person name="Tettelin H."/>
            <person name="Glass J.I."/>
            <person name="Rusch D."/>
            <person name="Podicherti R."/>
            <person name="Tsui H.-C.T."/>
            <person name="Winkler M.E."/>
        </authorList>
    </citation>
    <scope>NUCLEOTIDE SEQUENCE</scope>
</reference>
<dbReference type="EMBL" id="UINC01121826">
    <property type="protein sequence ID" value="SVC97255.1"/>
    <property type="molecule type" value="Genomic_DNA"/>
</dbReference>
<name>A0A382RJB9_9ZZZZ</name>
<gene>
    <name evidence="2" type="ORF">METZ01_LOCUS350109</name>
</gene>
<keyword evidence="1" id="KW-0472">Membrane</keyword>
<accession>A0A382RJB9</accession>
<evidence type="ECO:0000313" key="2">
    <source>
        <dbReference type="EMBL" id="SVC97255.1"/>
    </source>
</evidence>
<protein>
    <submittedName>
        <fullName evidence="2">Uncharacterized protein</fullName>
    </submittedName>
</protein>
<feature type="non-terminal residue" evidence="2">
    <location>
        <position position="177"/>
    </location>
</feature>
<sequence length="177" mass="19031">VTLRLWLPVAVAVNLVLSSIEWIREDWLALQLSLLGAFALGVLWLVLPDGEQVWKRDVAMGKAGAVLLIGVIHYASGMQMLIDVWSTLWLIGPAGLALWWLSSPVISAWSKGTLSTEGAEIGLARNKAMAPRLGAIGSHILLLHAVMLVLLPVLWILDVAMSPGNILGGDIGVSDWT</sequence>